<reference evidence="6 7" key="1">
    <citation type="submission" date="2020-08" db="EMBL/GenBank/DDBJ databases">
        <title>Genome sequence of Nocardioides mesophilus KACC 16243T.</title>
        <authorList>
            <person name="Hyun D.-W."/>
            <person name="Bae J.-W."/>
        </authorList>
    </citation>
    <scope>NUCLEOTIDE SEQUENCE [LARGE SCALE GENOMIC DNA]</scope>
    <source>
        <strain evidence="6 7">KACC 16243</strain>
    </source>
</reference>
<dbReference type="PANTHER" id="PTHR40392">
    <property type="entry name" value="2-PHOSPHO-L-LACTATE GUANYLYLTRANSFERASE"/>
    <property type="match status" value="1"/>
</dbReference>
<dbReference type="RefSeq" id="WP_187577931.1">
    <property type="nucleotide sequence ID" value="NZ_CP060713.1"/>
</dbReference>
<dbReference type="NCBIfam" id="TIGR03552">
    <property type="entry name" value="F420_cofC"/>
    <property type="match status" value="1"/>
</dbReference>
<proteinExistence type="inferred from homology"/>
<protein>
    <recommendedName>
        <fullName evidence="5">Phosphoenolpyruvate guanylyltransferase</fullName>
        <shortName evidence="5">PEP guanylyltransferase</shortName>
        <ecNumber evidence="5">2.7.7.105</ecNumber>
    </recommendedName>
</protein>
<dbReference type="InterPro" id="IPR002835">
    <property type="entry name" value="CofC"/>
</dbReference>
<feature type="binding site" evidence="5">
    <location>
        <position position="142"/>
    </location>
    <ligand>
        <name>phosphoenolpyruvate</name>
        <dbReference type="ChEBI" id="CHEBI:58702"/>
    </ligand>
</feature>
<keyword evidence="2 5" id="KW-0548">Nucleotidyltransferase</keyword>
<dbReference type="HAMAP" id="MF_02114">
    <property type="entry name" value="CofC"/>
    <property type="match status" value="1"/>
</dbReference>
<sequence length="211" mass="21908">MVPEHRYGVVVPVKPPAFAKSRLGGLGDRTRRTLAQAFALDTVAAALATEGVATVLAVTDDHLLAAELAELGAQVLPDATTDDMNTSLVQAAVELVRRDAALRPAALCADLPALRADELSRALACAAGDEMSFVADADGIGTTLLVAPDLARFRPSFGAGSREMHLDLGAREIVLDDVPTLRRDVDTPADLAAALELGIGPRTARAAAVLL</sequence>
<gene>
    <name evidence="6" type="primary">cofC</name>
    <name evidence="5" type="synonym">fbiD</name>
    <name evidence="6" type="ORF">H9L09_16505</name>
</gene>
<evidence type="ECO:0000256" key="2">
    <source>
        <dbReference type="ARBA" id="ARBA00022695"/>
    </source>
</evidence>
<feature type="binding site" evidence="5">
    <location>
        <position position="158"/>
    </location>
    <ligand>
        <name>phosphoenolpyruvate</name>
        <dbReference type="ChEBI" id="CHEBI:58702"/>
    </ligand>
</feature>
<dbReference type="Gene3D" id="3.90.550.10">
    <property type="entry name" value="Spore Coat Polysaccharide Biosynthesis Protein SpsA, Chain A"/>
    <property type="match status" value="1"/>
</dbReference>
<dbReference type="SUPFAM" id="SSF53448">
    <property type="entry name" value="Nucleotide-diphospho-sugar transferases"/>
    <property type="match status" value="1"/>
</dbReference>
<dbReference type="Proteomes" id="UP000515947">
    <property type="component" value="Chromosome"/>
</dbReference>
<dbReference type="AlphaFoldDB" id="A0A7G9R913"/>
<dbReference type="KEGG" id="nmes:H9L09_16505"/>
<dbReference type="EC" id="2.7.7.105" evidence="5"/>
<keyword evidence="4 5" id="KW-0342">GTP-binding</keyword>
<dbReference type="PANTHER" id="PTHR40392:SF1">
    <property type="entry name" value="2-PHOSPHO-L-LACTATE GUANYLYLTRANSFERASE"/>
    <property type="match status" value="1"/>
</dbReference>
<evidence type="ECO:0000256" key="1">
    <source>
        <dbReference type="ARBA" id="ARBA00022679"/>
    </source>
</evidence>
<evidence type="ECO:0000313" key="7">
    <source>
        <dbReference type="Proteomes" id="UP000515947"/>
    </source>
</evidence>
<evidence type="ECO:0000256" key="5">
    <source>
        <dbReference type="HAMAP-Rule" id="MF_02114"/>
    </source>
</evidence>
<dbReference type="InterPro" id="IPR029044">
    <property type="entry name" value="Nucleotide-diphossugar_trans"/>
</dbReference>
<keyword evidence="3 5" id="KW-0547">Nucleotide-binding</keyword>
<comment type="similarity">
    <text evidence="5">Belongs to the CofC family.</text>
</comment>
<accession>A0A7G9R913</accession>
<comment type="pathway">
    <text evidence="5">Cofactor biosynthesis; coenzyme F420 biosynthesis.</text>
</comment>
<evidence type="ECO:0000256" key="3">
    <source>
        <dbReference type="ARBA" id="ARBA00022741"/>
    </source>
</evidence>
<evidence type="ECO:0000256" key="4">
    <source>
        <dbReference type="ARBA" id="ARBA00023134"/>
    </source>
</evidence>
<dbReference type="GO" id="GO:0005525">
    <property type="term" value="F:GTP binding"/>
    <property type="evidence" value="ECO:0007669"/>
    <property type="project" value="UniProtKB-KW"/>
</dbReference>
<keyword evidence="1 5" id="KW-0808">Transferase</keyword>
<feature type="binding site" evidence="5">
    <location>
        <position position="161"/>
    </location>
    <ligand>
        <name>phosphoenolpyruvate</name>
        <dbReference type="ChEBI" id="CHEBI:58702"/>
    </ligand>
</feature>
<dbReference type="UniPathway" id="UPA00071"/>
<dbReference type="EMBL" id="CP060713">
    <property type="protein sequence ID" value="QNN52088.1"/>
    <property type="molecule type" value="Genomic_DNA"/>
</dbReference>
<comment type="catalytic activity">
    <reaction evidence="5">
        <text>phosphoenolpyruvate + GTP + H(+) = enolpyruvoyl-2-diphospho-5'-guanosine + diphosphate</text>
        <dbReference type="Rhea" id="RHEA:30519"/>
        <dbReference type="ChEBI" id="CHEBI:15378"/>
        <dbReference type="ChEBI" id="CHEBI:33019"/>
        <dbReference type="ChEBI" id="CHEBI:37565"/>
        <dbReference type="ChEBI" id="CHEBI:58702"/>
        <dbReference type="ChEBI" id="CHEBI:143701"/>
        <dbReference type="EC" id="2.7.7.105"/>
    </reaction>
</comment>
<dbReference type="GO" id="GO:0043814">
    <property type="term" value="F:phospholactate guanylyltransferase activity"/>
    <property type="evidence" value="ECO:0007669"/>
    <property type="project" value="InterPro"/>
</dbReference>
<organism evidence="6 7">
    <name type="scientific">Nocardioides mesophilus</name>
    <dbReference type="NCBI Taxonomy" id="433659"/>
    <lineage>
        <taxon>Bacteria</taxon>
        <taxon>Bacillati</taxon>
        <taxon>Actinomycetota</taxon>
        <taxon>Actinomycetes</taxon>
        <taxon>Propionibacteriales</taxon>
        <taxon>Nocardioidaceae</taxon>
        <taxon>Nocardioides</taxon>
    </lineage>
</organism>
<dbReference type="Pfam" id="PF01983">
    <property type="entry name" value="CofC"/>
    <property type="match status" value="1"/>
</dbReference>
<name>A0A7G9R913_9ACTN</name>
<keyword evidence="7" id="KW-1185">Reference proteome</keyword>
<dbReference type="GO" id="GO:0052645">
    <property type="term" value="P:F420-0 metabolic process"/>
    <property type="evidence" value="ECO:0007669"/>
    <property type="project" value="UniProtKB-UniRule"/>
</dbReference>
<comment type="function">
    <text evidence="5">Guanylyltransferase that catalyzes the activation of phosphoenolpyruvate (PEP) as enolpyruvoyl-2-diphospho-5'-guanosine, via the condensation of PEP with GTP. It is involved in the biosynthesis of coenzyme F420, a hydride carrier cofactor.</text>
</comment>
<evidence type="ECO:0000313" key="6">
    <source>
        <dbReference type="EMBL" id="QNN52088.1"/>
    </source>
</evidence>